<evidence type="ECO:0008006" key="4">
    <source>
        <dbReference type="Google" id="ProtNLM"/>
    </source>
</evidence>
<keyword evidence="3" id="KW-1185">Reference proteome</keyword>
<feature type="signal peptide" evidence="1">
    <location>
        <begin position="1"/>
        <end position="29"/>
    </location>
</feature>
<organism evidence="2 3">
    <name type="scientific">Amycolatopsis samaneae</name>
    <dbReference type="NCBI Taxonomy" id="664691"/>
    <lineage>
        <taxon>Bacteria</taxon>
        <taxon>Bacillati</taxon>
        <taxon>Actinomycetota</taxon>
        <taxon>Actinomycetes</taxon>
        <taxon>Pseudonocardiales</taxon>
        <taxon>Pseudonocardiaceae</taxon>
        <taxon>Amycolatopsis</taxon>
    </lineage>
</organism>
<evidence type="ECO:0000313" key="3">
    <source>
        <dbReference type="Proteomes" id="UP001597419"/>
    </source>
</evidence>
<sequence>MSKVSLKRTVIAGMLVGGAMVVAAGTASASPSTTTDHGRVDHRNHGGISVLNNACALPWLWNGPGNVGNIASGNQYSACNGNTSEGHHGIEVGNNLCVAPWLWNGPLNWLNPGSPNNYKACTGNKS</sequence>
<comment type="caution">
    <text evidence="2">The sequence shown here is derived from an EMBL/GenBank/DDBJ whole genome shotgun (WGS) entry which is preliminary data.</text>
</comment>
<name>A0ABW5GVP6_9PSEU</name>
<keyword evidence="1" id="KW-0732">Signal</keyword>
<protein>
    <recommendedName>
        <fullName evidence="4">Secreted protein</fullName>
    </recommendedName>
</protein>
<reference evidence="3" key="1">
    <citation type="journal article" date="2019" name="Int. J. Syst. Evol. Microbiol.">
        <title>The Global Catalogue of Microorganisms (GCM) 10K type strain sequencing project: providing services to taxonomists for standard genome sequencing and annotation.</title>
        <authorList>
            <consortium name="The Broad Institute Genomics Platform"/>
            <consortium name="The Broad Institute Genome Sequencing Center for Infectious Disease"/>
            <person name="Wu L."/>
            <person name="Ma J."/>
        </authorList>
    </citation>
    <scope>NUCLEOTIDE SEQUENCE [LARGE SCALE GENOMIC DNA]</scope>
    <source>
        <strain evidence="3">CGMCC 4.7643</strain>
    </source>
</reference>
<evidence type="ECO:0000313" key="2">
    <source>
        <dbReference type="EMBL" id="MFD2464889.1"/>
    </source>
</evidence>
<gene>
    <name evidence="2" type="ORF">ACFSYJ_40165</name>
</gene>
<proteinExistence type="predicted"/>
<feature type="chain" id="PRO_5045300748" description="Secreted protein" evidence="1">
    <location>
        <begin position="30"/>
        <end position="126"/>
    </location>
</feature>
<dbReference type="Proteomes" id="UP001597419">
    <property type="component" value="Unassembled WGS sequence"/>
</dbReference>
<accession>A0ABW5GVP6</accession>
<dbReference type="EMBL" id="JBHUKU010000028">
    <property type="protein sequence ID" value="MFD2464889.1"/>
    <property type="molecule type" value="Genomic_DNA"/>
</dbReference>
<dbReference type="RefSeq" id="WP_345399568.1">
    <property type="nucleotide sequence ID" value="NZ_BAABHG010000010.1"/>
</dbReference>
<evidence type="ECO:0000256" key="1">
    <source>
        <dbReference type="SAM" id="SignalP"/>
    </source>
</evidence>